<dbReference type="EMBL" id="ONZG01000004">
    <property type="protein sequence ID" value="SPJ28420.1"/>
    <property type="molecule type" value="Genomic_DNA"/>
</dbReference>
<evidence type="ECO:0000313" key="4">
    <source>
        <dbReference type="EMBL" id="SPJ28420.1"/>
    </source>
</evidence>
<dbReference type="AlphaFoldDB" id="A0A2R8C7K2"/>
<dbReference type="Proteomes" id="UP000244898">
    <property type="component" value="Unassembled WGS sequence"/>
</dbReference>
<dbReference type="InterPro" id="IPR050832">
    <property type="entry name" value="Bact_Acetyltransf"/>
</dbReference>
<dbReference type="OrthoDB" id="5615858at2"/>
<reference evidence="5" key="1">
    <citation type="submission" date="2018-03" db="EMBL/GenBank/DDBJ databases">
        <authorList>
            <person name="Rodrigo-Torres L."/>
            <person name="Arahal R. D."/>
            <person name="Lucena T."/>
        </authorList>
    </citation>
    <scope>NUCLEOTIDE SEQUENCE [LARGE SCALE GENOMIC DNA]</scope>
    <source>
        <strain evidence="5">CECT 7615</strain>
    </source>
</reference>
<dbReference type="Pfam" id="PF00583">
    <property type="entry name" value="Acetyltransf_1"/>
    <property type="match status" value="1"/>
</dbReference>
<dbReference type="InterPro" id="IPR049447">
    <property type="entry name" value="A9CJY8-like_N"/>
</dbReference>
<evidence type="ECO:0000256" key="1">
    <source>
        <dbReference type="ARBA" id="ARBA00022679"/>
    </source>
</evidence>
<feature type="domain" description="N-acetyltransferase" evidence="3">
    <location>
        <begin position="131"/>
        <end position="292"/>
    </location>
</feature>
<dbReference type="PROSITE" id="PS51186">
    <property type="entry name" value="GNAT"/>
    <property type="match status" value="1"/>
</dbReference>
<dbReference type="Pfam" id="PF21631">
    <property type="entry name" value="A9CJY8-like_N"/>
    <property type="match status" value="1"/>
</dbReference>
<evidence type="ECO:0000259" key="3">
    <source>
        <dbReference type="PROSITE" id="PS51186"/>
    </source>
</evidence>
<organism evidence="4 5">
    <name type="scientific">Falsiruegeria mediterranea M17</name>
    <dbReference type="NCBI Taxonomy" id="1200281"/>
    <lineage>
        <taxon>Bacteria</taxon>
        <taxon>Pseudomonadati</taxon>
        <taxon>Pseudomonadota</taxon>
        <taxon>Alphaproteobacteria</taxon>
        <taxon>Rhodobacterales</taxon>
        <taxon>Roseobacteraceae</taxon>
        <taxon>Falsiruegeria</taxon>
    </lineage>
</organism>
<dbReference type="InterPro" id="IPR045865">
    <property type="entry name" value="ACT-like_dom_sf"/>
</dbReference>
<accession>A0A2R8C7K2</accession>
<dbReference type="SUPFAM" id="SSF55729">
    <property type="entry name" value="Acyl-CoA N-acyltransferases (Nat)"/>
    <property type="match status" value="1"/>
</dbReference>
<dbReference type="InterPro" id="IPR027795">
    <property type="entry name" value="CASTOR_ACT_dom"/>
</dbReference>
<dbReference type="SUPFAM" id="SSF55021">
    <property type="entry name" value="ACT-like"/>
    <property type="match status" value="2"/>
</dbReference>
<name>A0A2R8C7K2_9RHOB</name>
<dbReference type="PANTHER" id="PTHR43877">
    <property type="entry name" value="AMINOALKYLPHOSPHONATE N-ACETYLTRANSFERASE-RELATED-RELATED"/>
    <property type="match status" value="1"/>
</dbReference>
<gene>
    <name evidence="4" type="ORF">TRM7615_01919</name>
</gene>
<keyword evidence="2" id="KW-0012">Acyltransferase</keyword>
<keyword evidence="1" id="KW-0808">Transferase</keyword>
<dbReference type="RefSeq" id="WP_108786829.1">
    <property type="nucleotide sequence ID" value="NZ_ONZG01000004.1"/>
</dbReference>
<evidence type="ECO:0000256" key="2">
    <source>
        <dbReference type="ARBA" id="ARBA00023315"/>
    </source>
</evidence>
<dbReference type="InterPro" id="IPR000182">
    <property type="entry name" value="GNAT_dom"/>
</dbReference>
<proteinExistence type="predicted"/>
<dbReference type="Gene3D" id="3.30.2130.10">
    <property type="entry name" value="VC0802-like"/>
    <property type="match status" value="1"/>
</dbReference>
<protein>
    <recommendedName>
        <fullName evidence="3">N-acetyltransferase domain-containing protein</fullName>
    </recommendedName>
</protein>
<sequence length="294" mass="31395">MTVQLVLNALPGAYAVTRRAPDMPVPEWVKGKGLVSVTQAPDETSILCLEDRVPATEQSSGGWQAVQVSNLVDLDVPGVVLSAVRPISQAGLGVFVTSTFDRDYLLVRAAENVAAQMAWIRAGHHYCDGKVTYRLAMPSDGEALAQVHFETWQETYAKIAPPEVRLALNLAHRNRYWQARLETNAPTLVAEVGGRIIGLCALSGCAAEVDHLYVVNSARGSGIGAHLLRQAQNMSANAGNAQVTLAVVNENTLAIGFYAAQGGSVVAEKQDKGPLWKSDNLIFGWPAAKQAPTG</sequence>
<dbReference type="GO" id="GO:0016747">
    <property type="term" value="F:acyltransferase activity, transferring groups other than amino-acyl groups"/>
    <property type="evidence" value="ECO:0007669"/>
    <property type="project" value="InterPro"/>
</dbReference>
<dbReference type="Pfam" id="PF13840">
    <property type="entry name" value="ACT_7"/>
    <property type="match status" value="1"/>
</dbReference>
<evidence type="ECO:0000313" key="5">
    <source>
        <dbReference type="Proteomes" id="UP000244898"/>
    </source>
</evidence>
<dbReference type="InterPro" id="IPR016181">
    <property type="entry name" value="Acyl_CoA_acyltransferase"/>
</dbReference>
<keyword evidence="5" id="KW-1185">Reference proteome</keyword>
<dbReference type="CDD" id="cd04301">
    <property type="entry name" value="NAT_SF"/>
    <property type="match status" value="1"/>
</dbReference>
<dbReference type="Gene3D" id="3.40.630.30">
    <property type="match status" value="1"/>
</dbReference>